<feature type="non-terminal residue" evidence="1">
    <location>
        <position position="1"/>
    </location>
</feature>
<protein>
    <recommendedName>
        <fullName evidence="3">DNA-directed DNA polymerase</fullName>
    </recommendedName>
</protein>
<comment type="caution">
    <text evidence="1">The sequence shown here is derived from an EMBL/GenBank/DDBJ whole genome shotgun (WGS) entry which is preliminary data.</text>
</comment>
<evidence type="ECO:0000313" key="2">
    <source>
        <dbReference type="Proteomes" id="UP000324800"/>
    </source>
</evidence>
<dbReference type="EMBL" id="SNRW01008300">
    <property type="protein sequence ID" value="KAA6379741.1"/>
    <property type="molecule type" value="Genomic_DNA"/>
</dbReference>
<evidence type="ECO:0008006" key="3">
    <source>
        <dbReference type="Google" id="ProtNLM"/>
    </source>
</evidence>
<accession>A0A5J4VBB3</accession>
<proteinExistence type="predicted"/>
<reference evidence="1 2" key="1">
    <citation type="submission" date="2019-03" db="EMBL/GenBank/DDBJ databases">
        <title>Single cell metagenomics reveals metabolic interactions within the superorganism composed of flagellate Streblomastix strix and complex community of Bacteroidetes bacteria on its surface.</title>
        <authorList>
            <person name="Treitli S.C."/>
            <person name="Kolisko M."/>
            <person name="Husnik F."/>
            <person name="Keeling P."/>
            <person name="Hampl V."/>
        </authorList>
    </citation>
    <scope>NUCLEOTIDE SEQUENCE [LARGE SCALE GENOMIC DNA]</scope>
    <source>
        <strain evidence="1">ST1C</strain>
    </source>
</reference>
<dbReference type="AlphaFoldDB" id="A0A5J4VBB3"/>
<evidence type="ECO:0000313" key="1">
    <source>
        <dbReference type="EMBL" id="KAA6379741.1"/>
    </source>
</evidence>
<organism evidence="1 2">
    <name type="scientific">Streblomastix strix</name>
    <dbReference type="NCBI Taxonomy" id="222440"/>
    <lineage>
        <taxon>Eukaryota</taxon>
        <taxon>Metamonada</taxon>
        <taxon>Preaxostyla</taxon>
        <taxon>Oxymonadida</taxon>
        <taxon>Streblomastigidae</taxon>
        <taxon>Streblomastix</taxon>
    </lineage>
</organism>
<name>A0A5J4VBB3_9EUKA</name>
<dbReference type="Proteomes" id="UP000324800">
    <property type="component" value="Unassembled WGS sequence"/>
</dbReference>
<sequence>KLVATGQSDLLVPTLNYITFDFETVENIINGINNLIAQLEPLSVASAATINDQITMLYFDLRNGSDFIEQWISQLFGVAIRVNEANQSNVPDITIDYKHYIPYKPQVSVIGFNSKKFDMNLLLKHLIKNKTKIQYMGSTTQAKQTVVSHQDYDFDLRFIDILSFIPPNNTLKQFVEKFSTKGIKLTKGIFPHGSFNYDNYKLVLSQSEAFTKEDFYDKLYNKNISNENYEQYCNVSINFESRWDYLKHYNIRDVTCMINPINHLIQIIWEEKVDMLGCMSLAQIASQIKYKYCYGKFDINASYNVVNGFEQFEVTQYWWNNKVKGYINQDEFAKRDTTNNVIEDDFEWIRNKVANETCHLCHNKFTKENKPTLDRIDNSIALFDKHLGFESFACTMMAKRQDAISQHNDTKSLYYKQILNSAFGGEGQNNAKFDKISFNNARHASIKQLNQCHKATRKLSDDIYNSDGEVIEEAQYMVSESPRQFKCNKPLQEAVFTLDNSKFWYLNFLYNFLYKCVDMDRVHFCNMDTDSMYLAIAESQIEGYKQGLKYIIKDQVFYDLYYKEWLPWDNCTVAEEKKLMGITTESQGENIVCLAPKCYSLYNENEQNDDIVSLVNRMKGVSEKKANLTTNDYIKCLNDGCNINVTTNNLQMKMGIMSIISMEKSALTGIHNKMVVLSNGCCAPFMYGINADHYLIE</sequence>
<gene>
    <name evidence="1" type="ORF">EZS28_024732</name>
</gene>